<feature type="region of interest" description="Disordered" evidence="3">
    <location>
        <begin position="146"/>
        <end position="192"/>
    </location>
</feature>
<dbReference type="Proteomes" id="UP000472264">
    <property type="component" value="Chromosome 1"/>
</dbReference>
<feature type="compositionally biased region" description="Acidic residues" evidence="3">
    <location>
        <begin position="170"/>
        <end position="184"/>
    </location>
</feature>
<sequence length="674" mass="76007">TRTRTWTRTPELDIRVPVPMNLFATWEIDRSCPSCVPRLFGLTLKKLTVFRELDQELNSVIIAVKIQYPHFLKRDANHLHVMLQRRKRYKSRTILGYKTLAVGIINMTEVLQHPTDGAHVLSLHSNLKDASVRAAELSILSLSSQPIEHEDTSGHHGNKTKGSGRRNYWEDDDDSFSSEQEGSDDAVLPQDIYNDDRDIRGKIKKSHRKMIQTTSLTQQPNFKQKFVALLKRFKVTDEVLDSDPVGPSQEDLDLLYDSLEVYNASDSSPELDDSDSILSTPKPKLRPFFEEFSQSSSQTENQNQTTTVSPPDPRHGTVFCLIFQVRKSVLDQLNHVLFSEDQIPESMILINTTDWQGQYLSEVLFDQPIICTVSSADVHAVFSAVIGRIQRFCNCNSQTPPTVKVAVGGDQSYLSTVLCCFVEQLASKTPDWLNYIRFLILPVGVHPLAKYVASLDAKFSNLFMDASWRELFGRLEPPPLVSQYVGGANVSHLCPISEAMLTCKHKSPEEDSCQRFVPFIGVRNSHLLHVTSAPCLCSCSGEVMGLQVDYWSCQGGGGEQRKDGGMKNTLKSNFRSLQVSRISGGQMMSMTVVMKEKNKKVMFLGKKTRDKEAESRSQVIEGISRLICTSKHQHTLRVSIDGVEWNDVKFFQLAAQWSTHVKHFPVGIFGYNKL</sequence>
<dbReference type="Ensembl" id="ENSENLT00000000323.1">
    <property type="protein sequence ID" value="ENSENLP00000000284.1"/>
    <property type="gene ID" value="ENSENLG00000000121.1"/>
</dbReference>
<dbReference type="InterPro" id="IPR019381">
    <property type="entry name" value="PACS1/2_C"/>
</dbReference>
<dbReference type="PANTHER" id="PTHR13280:SF14">
    <property type="entry name" value="PHOSPHOFURIN ACIDIC CLUSTER SORTING PROTEIN 1"/>
    <property type="match status" value="1"/>
</dbReference>
<protein>
    <recommendedName>
        <fullName evidence="8">Phosphofurin acidic cluster sorting protein 2</fullName>
    </recommendedName>
</protein>
<evidence type="ECO:0000256" key="2">
    <source>
        <dbReference type="ARBA" id="ARBA00022553"/>
    </source>
</evidence>
<dbReference type="Pfam" id="PF25332">
    <property type="entry name" value="C2_PACS_N"/>
    <property type="match status" value="1"/>
</dbReference>
<feature type="domain" description="Phosphofurin acidic cluster sorting protein 1/2 C-terminal" evidence="4">
    <location>
        <begin position="538"/>
        <end position="671"/>
    </location>
</feature>
<reference evidence="6" key="1">
    <citation type="submission" date="2021-04" db="EMBL/GenBank/DDBJ databases">
        <authorList>
            <consortium name="Wellcome Sanger Institute Data Sharing"/>
        </authorList>
    </citation>
    <scope>NUCLEOTIDE SEQUENCE [LARGE SCALE GENOMIC DNA]</scope>
</reference>
<reference evidence="6" key="2">
    <citation type="submission" date="2025-08" db="UniProtKB">
        <authorList>
            <consortium name="Ensembl"/>
        </authorList>
    </citation>
    <scope>IDENTIFICATION</scope>
</reference>
<feature type="domain" description="Phosphofurin acidic cluster sorting protein 1/2 C-terminal" evidence="4">
    <location>
        <begin position="329"/>
        <end position="522"/>
    </location>
</feature>
<reference evidence="6" key="3">
    <citation type="submission" date="2025-09" db="UniProtKB">
        <authorList>
            <consortium name="Ensembl"/>
        </authorList>
    </citation>
    <scope>IDENTIFICATION</scope>
</reference>
<dbReference type="Pfam" id="PF10254">
    <property type="entry name" value="Pacs-1"/>
    <property type="match status" value="2"/>
</dbReference>
<evidence type="ECO:0000313" key="6">
    <source>
        <dbReference type="Ensembl" id="ENSENLP00000000284.1"/>
    </source>
</evidence>
<evidence type="ECO:0000256" key="1">
    <source>
        <dbReference type="ARBA" id="ARBA00008590"/>
    </source>
</evidence>
<name>A0A665SV61_ECHNA</name>
<accession>A0A665SV61</accession>
<dbReference type="GO" id="GO:0044325">
    <property type="term" value="F:transmembrane transporter binding"/>
    <property type="evidence" value="ECO:0007669"/>
    <property type="project" value="TreeGrafter"/>
</dbReference>
<dbReference type="GO" id="GO:0072659">
    <property type="term" value="P:protein localization to plasma membrane"/>
    <property type="evidence" value="ECO:0007669"/>
    <property type="project" value="TreeGrafter"/>
</dbReference>
<feature type="region of interest" description="Disordered" evidence="3">
    <location>
        <begin position="292"/>
        <end position="312"/>
    </location>
</feature>
<evidence type="ECO:0000256" key="3">
    <source>
        <dbReference type="SAM" id="MobiDB-lite"/>
    </source>
</evidence>
<evidence type="ECO:0000259" key="5">
    <source>
        <dbReference type="Pfam" id="PF25332"/>
    </source>
</evidence>
<dbReference type="InterPro" id="IPR057541">
    <property type="entry name" value="PACS1/2_N"/>
</dbReference>
<proteinExistence type="inferred from homology"/>
<organism evidence="6 7">
    <name type="scientific">Echeneis naucrates</name>
    <name type="common">Live sharksucker</name>
    <dbReference type="NCBI Taxonomy" id="173247"/>
    <lineage>
        <taxon>Eukaryota</taxon>
        <taxon>Metazoa</taxon>
        <taxon>Chordata</taxon>
        <taxon>Craniata</taxon>
        <taxon>Vertebrata</taxon>
        <taxon>Euteleostomi</taxon>
        <taxon>Actinopterygii</taxon>
        <taxon>Neopterygii</taxon>
        <taxon>Teleostei</taxon>
        <taxon>Neoteleostei</taxon>
        <taxon>Acanthomorphata</taxon>
        <taxon>Carangaria</taxon>
        <taxon>Carangiformes</taxon>
        <taxon>Echeneidae</taxon>
        <taxon>Echeneis</taxon>
    </lineage>
</organism>
<comment type="similarity">
    <text evidence="1">Belongs to the PACS family.</text>
</comment>
<feature type="domain" description="Phosphofurin acidic cluster sorting protein 1/2 N-terminal C2" evidence="5">
    <location>
        <begin position="63"/>
        <end position="122"/>
    </location>
</feature>
<gene>
    <name evidence="6" type="primary">LOC115055889</name>
</gene>
<evidence type="ECO:0008006" key="8">
    <source>
        <dbReference type="Google" id="ProtNLM"/>
    </source>
</evidence>
<dbReference type="PANTHER" id="PTHR13280">
    <property type="entry name" value="PHOSPHOFURIN ACIDIC CLUSTER SORTING PROTEIN"/>
    <property type="match status" value="1"/>
</dbReference>
<evidence type="ECO:0000259" key="4">
    <source>
        <dbReference type="Pfam" id="PF10254"/>
    </source>
</evidence>
<dbReference type="AlphaFoldDB" id="A0A665SV61"/>
<evidence type="ECO:0000313" key="7">
    <source>
        <dbReference type="Proteomes" id="UP000472264"/>
    </source>
</evidence>
<keyword evidence="7" id="KW-1185">Reference proteome</keyword>
<feature type="compositionally biased region" description="Low complexity" evidence="3">
    <location>
        <begin position="292"/>
        <end position="307"/>
    </location>
</feature>
<keyword evidence="2" id="KW-0597">Phosphoprotein</keyword>